<dbReference type="PANTHER" id="PTHR47765:SF2">
    <property type="entry name" value="EXONUCLEASE MUT-7 HOMOLOG"/>
    <property type="match status" value="1"/>
</dbReference>
<dbReference type="AlphaFoldDB" id="A0A843WDB6"/>
<dbReference type="GO" id="GO:0006139">
    <property type="term" value="P:nucleobase-containing compound metabolic process"/>
    <property type="evidence" value="ECO:0007669"/>
    <property type="project" value="InterPro"/>
</dbReference>
<dbReference type="OrthoDB" id="10261556at2759"/>
<dbReference type="GO" id="GO:0003676">
    <property type="term" value="F:nucleic acid binding"/>
    <property type="evidence" value="ECO:0007669"/>
    <property type="project" value="InterPro"/>
</dbReference>
<dbReference type="InterPro" id="IPR036397">
    <property type="entry name" value="RNaseH_sf"/>
</dbReference>
<sequence length="598" mass="68055">MIYAYYLFNVMNSSNLIKCLIGTLKATLKFRVLRQHVLQALHNSPQPEPACFVIQCLYILPLLGPLYTEGFSHLLISSLHRLQTVDMVQIHTSDAKCLAAQLFLDILSCSVVHKERILLKLLDVFDIELKDIGKAIYGSDMDDVYLGMVKSKIGQYIVDFVESQSYFTAITLMEHFSICPSCQSGQSFLEKLIHENQFRAAEKWATLMGKQVICVLVQKYLDMKMLKQAYDIIKKSNLKQEFPDAYHLYKQSSLKKLAEKGCWDVAEIRAKNDQQLLEYLVYLAMEAGYSEKVDELCERYSLSGFIGVTAPEACPLESRYLHVKEFVLDDISWVDNMHGLRHAACYIQDCKVVGIDCEWKPNYVKGSKPNKVSIMQIASEKRVFIFDLIKLYEDERKGLDECFKSIFHSPKILKLGYNLQCDLHQLSHSYGDLECFRHYEMLLDIQKLFKEHRGGLSGLAKIILGSGLNKTRRNSNWEQRPLSQNQIEYAALDAAVLIHIFRHVHSQPHSADVKEKRSKTDWKSHIVSHVGDMRGCQSFAGSQNDVEDNVIVLELGGLDEIVMKAVAACSHLASPHERRRASTLLCVKASSSPPSHAC</sequence>
<dbReference type="Pfam" id="PF01612">
    <property type="entry name" value="DNA_pol_A_exo1"/>
    <property type="match status" value="1"/>
</dbReference>
<dbReference type="SUPFAM" id="SSF53098">
    <property type="entry name" value="Ribonuclease H-like"/>
    <property type="match status" value="1"/>
</dbReference>
<protein>
    <recommendedName>
        <fullName evidence="1">3'-5' exonuclease domain-containing protein</fullName>
    </recommendedName>
</protein>
<organism evidence="2 3">
    <name type="scientific">Colocasia esculenta</name>
    <name type="common">Wild taro</name>
    <name type="synonym">Arum esculentum</name>
    <dbReference type="NCBI Taxonomy" id="4460"/>
    <lineage>
        <taxon>Eukaryota</taxon>
        <taxon>Viridiplantae</taxon>
        <taxon>Streptophyta</taxon>
        <taxon>Embryophyta</taxon>
        <taxon>Tracheophyta</taxon>
        <taxon>Spermatophyta</taxon>
        <taxon>Magnoliopsida</taxon>
        <taxon>Liliopsida</taxon>
        <taxon>Araceae</taxon>
        <taxon>Aroideae</taxon>
        <taxon>Colocasieae</taxon>
        <taxon>Colocasia</taxon>
    </lineage>
</organism>
<dbReference type="EMBL" id="NMUH01004345">
    <property type="protein sequence ID" value="MQM09323.1"/>
    <property type="molecule type" value="Genomic_DNA"/>
</dbReference>
<proteinExistence type="predicted"/>
<gene>
    <name evidence="2" type="ORF">Taro_042189</name>
</gene>
<feature type="non-terminal residue" evidence="2">
    <location>
        <position position="1"/>
    </location>
</feature>
<dbReference type="InterPro" id="IPR012337">
    <property type="entry name" value="RNaseH-like_sf"/>
</dbReference>
<dbReference type="GO" id="GO:0008408">
    <property type="term" value="F:3'-5' exonuclease activity"/>
    <property type="evidence" value="ECO:0007669"/>
    <property type="project" value="InterPro"/>
</dbReference>
<evidence type="ECO:0000313" key="2">
    <source>
        <dbReference type="EMBL" id="MQM09323.1"/>
    </source>
</evidence>
<evidence type="ECO:0000313" key="3">
    <source>
        <dbReference type="Proteomes" id="UP000652761"/>
    </source>
</evidence>
<dbReference type="InterPro" id="IPR052408">
    <property type="entry name" value="Exonuclease_MUT-7-like"/>
</dbReference>
<accession>A0A843WDB6</accession>
<dbReference type="InterPro" id="IPR002562">
    <property type="entry name" value="3'-5'_exonuclease_dom"/>
</dbReference>
<dbReference type="Proteomes" id="UP000652761">
    <property type="component" value="Unassembled WGS sequence"/>
</dbReference>
<comment type="caution">
    <text evidence="2">The sequence shown here is derived from an EMBL/GenBank/DDBJ whole genome shotgun (WGS) entry which is preliminary data.</text>
</comment>
<keyword evidence="3" id="KW-1185">Reference proteome</keyword>
<feature type="domain" description="3'-5' exonuclease" evidence="1">
    <location>
        <begin position="337"/>
        <end position="509"/>
    </location>
</feature>
<dbReference type="Gene3D" id="3.30.420.10">
    <property type="entry name" value="Ribonuclease H-like superfamily/Ribonuclease H"/>
    <property type="match status" value="1"/>
</dbReference>
<evidence type="ECO:0000259" key="1">
    <source>
        <dbReference type="SMART" id="SM00474"/>
    </source>
</evidence>
<dbReference type="PANTHER" id="PTHR47765">
    <property type="entry name" value="3'-5' EXONUCLEASE DOMAIN-CONTAINING PROTEIN"/>
    <property type="match status" value="1"/>
</dbReference>
<name>A0A843WDB6_COLES</name>
<reference evidence="2" key="1">
    <citation type="submission" date="2017-07" db="EMBL/GenBank/DDBJ databases">
        <title>Taro Niue Genome Assembly and Annotation.</title>
        <authorList>
            <person name="Atibalentja N."/>
            <person name="Keating K."/>
            <person name="Fields C.J."/>
        </authorList>
    </citation>
    <scope>NUCLEOTIDE SEQUENCE</scope>
    <source>
        <strain evidence="2">Niue_2</strain>
        <tissue evidence="2">Leaf</tissue>
    </source>
</reference>
<dbReference type="SMART" id="SM00474">
    <property type="entry name" value="35EXOc"/>
    <property type="match status" value="1"/>
</dbReference>